<comment type="caution">
    <text evidence="5">The sequence shown here is derived from an EMBL/GenBank/DDBJ whole genome shotgun (WGS) entry which is preliminary data.</text>
</comment>
<accession>A0A9K3LEI9</accession>
<keyword evidence="1 4" id="KW-0547">Nucleotide-binding</keyword>
<evidence type="ECO:0000313" key="6">
    <source>
        <dbReference type="Proteomes" id="UP000693970"/>
    </source>
</evidence>
<keyword evidence="3 4" id="KW-0342">GTP-binding</keyword>
<evidence type="ECO:0000313" key="5">
    <source>
        <dbReference type="EMBL" id="KAG7360934.1"/>
    </source>
</evidence>
<evidence type="ECO:0000256" key="2">
    <source>
        <dbReference type="ARBA" id="ARBA00022801"/>
    </source>
</evidence>
<organism evidence="5 6">
    <name type="scientific">Nitzschia inconspicua</name>
    <dbReference type="NCBI Taxonomy" id="303405"/>
    <lineage>
        <taxon>Eukaryota</taxon>
        <taxon>Sar</taxon>
        <taxon>Stramenopiles</taxon>
        <taxon>Ochrophyta</taxon>
        <taxon>Bacillariophyta</taxon>
        <taxon>Bacillariophyceae</taxon>
        <taxon>Bacillariophycidae</taxon>
        <taxon>Bacillariales</taxon>
        <taxon>Bacillariaceae</taxon>
        <taxon>Nitzschia</taxon>
    </lineage>
</organism>
<comment type="subunit">
    <text evidence="4">Binds to RNA polymerase II (RNAPII).</text>
</comment>
<protein>
    <recommendedName>
        <fullName evidence="4">GPN-loop GTPase 2</fullName>
    </recommendedName>
</protein>
<reference evidence="5" key="2">
    <citation type="submission" date="2021-04" db="EMBL/GenBank/DDBJ databases">
        <authorList>
            <person name="Podell S."/>
        </authorList>
    </citation>
    <scope>NUCLEOTIDE SEQUENCE</scope>
    <source>
        <strain evidence="5">Hildebrandi</strain>
    </source>
</reference>
<dbReference type="GO" id="GO:0005525">
    <property type="term" value="F:GTP binding"/>
    <property type="evidence" value="ECO:0007669"/>
    <property type="project" value="UniProtKB-KW"/>
</dbReference>
<evidence type="ECO:0000256" key="4">
    <source>
        <dbReference type="RuleBase" id="RU365059"/>
    </source>
</evidence>
<reference evidence="5" key="1">
    <citation type="journal article" date="2021" name="Sci. Rep.">
        <title>Diploid genomic architecture of Nitzschia inconspicua, an elite biomass production diatom.</title>
        <authorList>
            <person name="Oliver A."/>
            <person name="Podell S."/>
            <person name="Pinowska A."/>
            <person name="Traller J.C."/>
            <person name="Smith S.R."/>
            <person name="McClure R."/>
            <person name="Beliaev A."/>
            <person name="Bohutskyi P."/>
            <person name="Hill E.A."/>
            <person name="Rabines A."/>
            <person name="Zheng H."/>
            <person name="Allen L.Z."/>
            <person name="Kuo A."/>
            <person name="Grigoriev I.V."/>
            <person name="Allen A.E."/>
            <person name="Hazlebeck D."/>
            <person name="Allen E.E."/>
        </authorList>
    </citation>
    <scope>NUCLEOTIDE SEQUENCE</scope>
    <source>
        <strain evidence="5">Hildebrandi</strain>
    </source>
</reference>
<dbReference type="PANTHER" id="PTHR21231:SF3">
    <property type="entry name" value="GPN-LOOP GTPASE 2"/>
    <property type="match status" value="1"/>
</dbReference>
<dbReference type="OrthoDB" id="5839at2759"/>
<gene>
    <name evidence="5" type="ORF">IV203_036033</name>
</gene>
<evidence type="ECO:0000256" key="1">
    <source>
        <dbReference type="ARBA" id="ARBA00022741"/>
    </source>
</evidence>
<proteinExistence type="inferred from homology"/>
<dbReference type="CDD" id="cd17871">
    <property type="entry name" value="GPN2"/>
    <property type="match status" value="1"/>
</dbReference>
<dbReference type="PANTHER" id="PTHR21231">
    <property type="entry name" value="XPA-BINDING PROTEIN 1-RELATED"/>
    <property type="match status" value="1"/>
</dbReference>
<evidence type="ECO:0000256" key="3">
    <source>
        <dbReference type="ARBA" id="ARBA00023134"/>
    </source>
</evidence>
<keyword evidence="6" id="KW-1185">Reference proteome</keyword>
<dbReference type="InterPro" id="IPR004130">
    <property type="entry name" value="Gpn"/>
</dbReference>
<dbReference type="GO" id="GO:0005737">
    <property type="term" value="C:cytoplasm"/>
    <property type="evidence" value="ECO:0007669"/>
    <property type="project" value="TreeGrafter"/>
</dbReference>
<comment type="similarity">
    <text evidence="4">Belongs to the GPN-loop GTPase family.</text>
</comment>
<sequence>MPIHGQVVVGPPGSGKTTFCVGMQDYLRQLGRNTWVVNLDPANEISKSKQKGITKTPMVSTSNDLPYECLLDVCESVINLSSVMKQLNLGPNGGLVYCMEYLEAHIDEILEMLQERIQQQLLDEDSEDMYLLFDLPGQVELYTHGRAISRLLSSLVRVLDLRLVAVQLIDAHYCTEPSNFLSAALLGTTTMLKLELPAVNVLSKVDLLANYGQLPFSLDFFTECQDVERLLPYLQQQVRDVQREEEDDYYLGDSNISYSRRWEDNNEYAEDPDYQLARELKTSSRFFRKHERLHKAMAEIVGEFGLLSFLPLDISSAESVGRVLARIDKCNGYIFDSKYQRNGRVLHNTEDLFQCAIRSEPSSYDCIADIQERFSMGRVEE</sequence>
<dbReference type="Pfam" id="PF03029">
    <property type="entry name" value="ATP_bind_1"/>
    <property type="match status" value="2"/>
</dbReference>
<dbReference type="AlphaFoldDB" id="A0A9K3LEI9"/>
<comment type="function">
    <text evidence="4">Small GTPase required for proper localization of RNA polymerase II and III (RNAPII and RNAPIII). May act at an RNAP assembly step prior to nuclear import.</text>
</comment>
<keyword evidence="2 4" id="KW-0378">Hydrolase</keyword>
<dbReference type="EMBL" id="JAGRRH010000013">
    <property type="protein sequence ID" value="KAG7360934.1"/>
    <property type="molecule type" value="Genomic_DNA"/>
</dbReference>
<name>A0A9K3LEI9_9STRA</name>
<dbReference type="InterPro" id="IPR030231">
    <property type="entry name" value="Gpn2"/>
</dbReference>
<dbReference type="Proteomes" id="UP000693970">
    <property type="component" value="Unassembled WGS sequence"/>
</dbReference>
<dbReference type="GO" id="GO:0003924">
    <property type="term" value="F:GTPase activity"/>
    <property type="evidence" value="ECO:0007669"/>
    <property type="project" value="TreeGrafter"/>
</dbReference>